<protein>
    <recommendedName>
        <fullName evidence="5">Phosphotransferase</fullName>
        <ecNumber evidence="5">2.7.1.-</ecNumber>
    </recommendedName>
</protein>
<dbReference type="SUPFAM" id="SSF53067">
    <property type="entry name" value="Actin-like ATPase domain"/>
    <property type="match status" value="1"/>
</dbReference>
<reference evidence="7 8" key="1">
    <citation type="submission" date="2020-02" db="EMBL/GenBank/DDBJ databases">
        <title>Draft genome sequence of Haematococcus lacustris strain NIES-144.</title>
        <authorList>
            <person name="Morimoto D."/>
            <person name="Nakagawa S."/>
            <person name="Yoshida T."/>
            <person name="Sawayama S."/>
        </authorList>
    </citation>
    <scope>NUCLEOTIDE SEQUENCE [LARGE SCALE GENOMIC DNA]</scope>
    <source>
        <strain evidence="7 8">NIES-144</strain>
    </source>
</reference>
<keyword evidence="3 5" id="KW-0324">Glycolysis</keyword>
<dbReference type="GO" id="GO:0005536">
    <property type="term" value="F:D-glucose binding"/>
    <property type="evidence" value="ECO:0007669"/>
    <property type="project" value="InterPro"/>
</dbReference>
<dbReference type="UniPathway" id="UPA00242"/>
<dbReference type="GO" id="GO:0005829">
    <property type="term" value="C:cytosol"/>
    <property type="evidence" value="ECO:0007669"/>
    <property type="project" value="TreeGrafter"/>
</dbReference>
<evidence type="ECO:0000259" key="6">
    <source>
        <dbReference type="Pfam" id="PF03727"/>
    </source>
</evidence>
<evidence type="ECO:0000256" key="1">
    <source>
        <dbReference type="ARBA" id="ARBA00004888"/>
    </source>
</evidence>
<comment type="similarity">
    <text evidence="5">Belongs to the hexokinase family.</text>
</comment>
<comment type="catalytic activity">
    <reaction evidence="4">
        <text>a D-hexose + ATP = a D-hexose 6-phosphate + ADP + H(+)</text>
        <dbReference type="Rhea" id="RHEA:22740"/>
        <dbReference type="ChEBI" id="CHEBI:4194"/>
        <dbReference type="ChEBI" id="CHEBI:15378"/>
        <dbReference type="ChEBI" id="CHEBI:30616"/>
        <dbReference type="ChEBI" id="CHEBI:229467"/>
        <dbReference type="ChEBI" id="CHEBI:456216"/>
        <dbReference type="EC" id="2.7.1.1"/>
    </reaction>
    <physiologicalReaction direction="left-to-right" evidence="4">
        <dbReference type="Rhea" id="RHEA:22741"/>
    </physiologicalReaction>
</comment>
<dbReference type="Proteomes" id="UP000485058">
    <property type="component" value="Unassembled WGS sequence"/>
</dbReference>
<dbReference type="InterPro" id="IPR022673">
    <property type="entry name" value="Hexokinase_C"/>
</dbReference>
<dbReference type="GO" id="GO:0006006">
    <property type="term" value="P:glucose metabolic process"/>
    <property type="evidence" value="ECO:0007669"/>
    <property type="project" value="TreeGrafter"/>
</dbReference>
<comment type="caution">
    <text evidence="7">The sequence shown here is derived from an EMBL/GenBank/DDBJ whole genome shotgun (WGS) entry which is preliminary data.</text>
</comment>
<evidence type="ECO:0000256" key="5">
    <source>
        <dbReference type="RuleBase" id="RU362007"/>
    </source>
</evidence>
<dbReference type="InterPro" id="IPR043129">
    <property type="entry name" value="ATPase_NBD"/>
</dbReference>
<gene>
    <name evidence="7" type="ORF">HaLaN_06565</name>
</gene>
<dbReference type="GO" id="GO:0005739">
    <property type="term" value="C:mitochondrion"/>
    <property type="evidence" value="ECO:0007669"/>
    <property type="project" value="TreeGrafter"/>
</dbReference>
<keyword evidence="8" id="KW-1185">Reference proteome</keyword>
<keyword evidence="5" id="KW-0418">Kinase</keyword>
<evidence type="ECO:0000313" key="8">
    <source>
        <dbReference type="Proteomes" id="UP000485058"/>
    </source>
</evidence>
<evidence type="ECO:0000313" key="7">
    <source>
        <dbReference type="EMBL" id="GFH11122.1"/>
    </source>
</evidence>
<proteinExistence type="inferred from homology"/>
<dbReference type="PANTHER" id="PTHR19443:SF16">
    <property type="entry name" value="HEXOKINASE TYPE 1-RELATED"/>
    <property type="match status" value="1"/>
</dbReference>
<keyword evidence="5 7" id="KW-0808">Transferase</keyword>
<dbReference type="GO" id="GO:0006096">
    <property type="term" value="P:glycolytic process"/>
    <property type="evidence" value="ECO:0007669"/>
    <property type="project" value="UniProtKB-KW"/>
</dbReference>
<comment type="pathway">
    <text evidence="1">Carbohydrate degradation; glycolysis; D-glyceraldehyde 3-phosphate and glycerone phosphate from D-glucose: step 1/4.</text>
</comment>
<comment type="pathway">
    <text evidence="2">Carbohydrate metabolism; hexose metabolism.</text>
</comment>
<name>A0A699Z6M1_HAELA</name>
<evidence type="ECO:0000256" key="2">
    <source>
        <dbReference type="ARBA" id="ARBA00005028"/>
    </source>
</evidence>
<dbReference type="PROSITE" id="PS51748">
    <property type="entry name" value="HEXOKINASE_2"/>
    <property type="match status" value="1"/>
</dbReference>
<dbReference type="InterPro" id="IPR001312">
    <property type="entry name" value="Hexokinase"/>
</dbReference>
<accession>A0A699Z6M1</accession>
<dbReference type="PANTHER" id="PTHR19443">
    <property type="entry name" value="HEXOKINASE"/>
    <property type="match status" value="1"/>
</dbReference>
<dbReference type="GO" id="GO:0001678">
    <property type="term" value="P:intracellular glucose homeostasis"/>
    <property type="evidence" value="ECO:0007669"/>
    <property type="project" value="InterPro"/>
</dbReference>
<dbReference type="GO" id="GO:0008865">
    <property type="term" value="F:fructokinase activity"/>
    <property type="evidence" value="ECO:0007669"/>
    <property type="project" value="TreeGrafter"/>
</dbReference>
<sequence length="167" mass="17607">MATLAVKGVLTTAHLAAIVEDRSPRLTVTAQVLSEALGAGQKLAPWSSRRVVRCVCEMVARRSALMLALGLRTLLIHTGWVAANRATGEEASQTTATGRSTDRCSTGYTTVAFDGGVYSKFGAYRDMLRAALDHLLGPELSSKVHFELSHDGSCFGAAVLAVAATKS</sequence>
<dbReference type="EC" id="2.7.1.-" evidence="5"/>
<keyword evidence="5" id="KW-0547">Nucleotide-binding</keyword>
<evidence type="ECO:0000256" key="3">
    <source>
        <dbReference type="ARBA" id="ARBA00023152"/>
    </source>
</evidence>
<dbReference type="GO" id="GO:0005524">
    <property type="term" value="F:ATP binding"/>
    <property type="evidence" value="ECO:0007669"/>
    <property type="project" value="UniProtKB-UniRule"/>
</dbReference>
<dbReference type="EMBL" id="BLLF01000376">
    <property type="protein sequence ID" value="GFH11122.1"/>
    <property type="molecule type" value="Genomic_DNA"/>
</dbReference>
<feature type="domain" description="Hexokinase C-terminal" evidence="6">
    <location>
        <begin position="4"/>
        <end position="162"/>
    </location>
</feature>
<dbReference type="Gene3D" id="3.40.367.20">
    <property type="match status" value="1"/>
</dbReference>
<dbReference type="AlphaFoldDB" id="A0A699Z6M1"/>
<dbReference type="Pfam" id="PF03727">
    <property type="entry name" value="Hexokinase_2"/>
    <property type="match status" value="1"/>
</dbReference>
<keyword evidence="5" id="KW-0067">ATP-binding</keyword>
<evidence type="ECO:0000256" key="4">
    <source>
        <dbReference type="ARBA" id="ARBA00044613"/>
    </source>
</evidence>
<dbReference type="GO" id="GO:0004340">
    <property type="term" value="F:glucokinase activity"/>
    <property type="evidence" value="ECO:0007669"/>
    <property type="project" value="TreeGrafter"/>
</dbReference>
<organism evidence="7 8">
    <name type="scientific">Haematococcus lacustris</name>
    <name type="common">Green alga</name>
    <name type="synonym">Haematococcus pluvialis</name>
    <dbReference type="NCBI Taxonomy" id="44745"/>
    <lineage>
        <taxon>Eukaryota</taxon>
        <taxon>Viridiplantae</taxon>
        <taxon>Chlorophyta</taxon>
        <taxon>core chlorophytes</taxon>
        <taxon>Chlorophyceae</taxon>
        <taxon>CS clade</taxon>
        <taxon>Chlamydomonadales</taxon>
        <taxon>Haematococcaceae</taxon>
        <taxon>Haematococcus</taxon>
    </lineage>
</organism>